<evidence type="ECO:0000256" key="4">
    <source>
        <dbReference type="ARBA" id="ARBA00023002"/>
    </source>
</evidence>
<dbReference type="EMBL" id="CAJOBC010002199">
    <property type="protein sequence ID" value="CAF3720965.1"/>
    <property type="molecule type" value="Genomic_DNA"/>
</dbReference>
<evidence type="ECO:0000313" key="9">
    <source>
        <dbReference type="EMBL" id="CAF4039216.1"/>
    </source>
</evidence>
<dbReference type="EMBL" id="CAJNOK010015732">
    <property type="protein sequence ID" value="CAF1231151.1"/>
    <property type="molecule type" value="Genomic_DNA"/>
</dbReference>
<dbReference type="OrthoDB" id="5954934at2759"/>
<evidence type="ECO:0000313" key="6">
    <source>
        <dbReference type="EMBL" id="CAF0944721.1"/>
    </source>
</evidence>
<dbReference type="EMBL" id="CAJNOQ010002199">
    <property type="protein sequence ID" value="CAF0944721.1"/>
    <property type="molecule type" value="Genomic_DNA"/>
</dbReference>
<dbReference type="GO" id="GO:0016491">
    <property type="term" value="F:oxidoreductase activity"/>
    <property type="evidence" value="ECO:0007669"/>
    <property type="project" value="UniProtKB-KW"/>
</dbReference>
<keyword evidence="2" id="KW-0285">Flavoprotein</keyword>
<dbReference type="Proteomes" id="UP000677228">
    <property type="component" value="Unassembled WGS sequence"/>
</dbReference>
<dbReference type="EMBL" id="CAJOBA010037278">
    <property type="protein sequence ID" value="CAF4039216.1"/>
    <property type="molecule type" value="Genomic_DNA"/>
</dbReference>
<dbReference type="Pfam" id="PF08031">
    <property type="entry name" value="BBE"/>
    <property type="match status" value="1"/>
</dbReference>
<evidence type="ECO:0000256" key="3">
    <source>
        <dbReference type="ARBA" id="ARBA00022827"/>
    </source>
</evidence>
<dbReference type="Proteomes" id="UP000681722">
    <property type="component" value="Unassembled WGS sequence"/>
</dbReference>
<evidence type="ECO:0000256" key="2">
    <source>
        <dbReference type="ARBA" id="ARBA00022630"/>
    </source>
</evidence>
<evidence type="ECO:0000259" key="5">
    <source>
        <dbReference type="Pfam" id="PF08031"/>
    </source>
</evidence>
<dbReference type="AlphaFoldDB" id="A0A814CRF1"/>
<proteinExistence type="predicted"/>
<dbReference type="PANTHER" id="PTHR42973:SF39">
    <property type="entry name" value="FAD-BINDING PCMH-TYPE DOMAIN-CONTAINING PROTEIN"/>
    <property type="match status" value="1"/>
</dbReference>
<dbReference type="Proteomes" id="UP000682733">
    <property type="component" value="Unassembled WGS sequence"/>
</dbReference>
<dbReference type="Gene3D" id="3.40.462.20">
    <property type="match status" value="1"/>
</dbReference>
<reference evidence="6" key="1">
    <citation type="submission" date="2021-02" db="EMBL/GenBank/DDBJ databases">
        <authorList>
            <person name="Nowell W R."/>
        </authorList>
    </citation>
    <scope>NUCLEOTIDE SEQUENCE</scope>
</reference>
<sequence>MDILNTAVQQQHTNLTCCEELGQSLGQRAKVFWPTTDGYSQAKRIWNSMFDNHSPALIVQPMENEKSDLFWALRGCASNFGIESSSNWVVLSRKLCEAEKVAEPLTKLGLPVQESWVWITHVQNQKLFDDKSSQHRKYYAKSGSIDFHDMTIEFVNSVVDSVNNLTSPYSVVQLVAIGGIMKETSADETSYFHLRKQDWLVNVITSWCEGNGDEHINWCRETFQKLHAKSTAAYLNLMMMDPPTNTTYKEQLNDAFGSNLNKLRIIKKKYDSFNFFHHNLNLLPADDNNDN</sequence>
<keyword evidence="4" id="KW-0560">Oxidoreductase</keyword>
<name>A0A814CRF1_9BILA</name>
<evidence type="ECO:0000256" key="1">
    <source>
        <dbReference type="ARBA" id="ARBA00001974"/>
    </source>
</evidence>
<comment type="caution">
    <text evidence="6">The sequence shown here is derived from an EMBL/GenBank/DDBJ whole genome shotgun (WGS) entry which is preliminary data.</text>
</comment>
<dbReference type="InterPro" id="IPR012951">
    <property type="entry name" value="BBE"/>
</dbReference>
<gene>
    <name evidence="6" type="ORF">GPM918_LOCUS10908</name>
    <name evidence="7" type="ORF">OVA965_LOCUS25384</name>
    <name evidence="8" type="ORF">SRO942_LOCUS10909</name>
    <name evidence="9" type="ORF">TMI583_LOCUS26112</name>
</gene>
<dbReference type="GO" id="GO:0050660">
    <property type="term" value="F:flavin adenine dinucleotide binding"/>
    <property type="evidence" value="ECO:0007669"/>
    <property type="project" value="InterPro"/>
</dbReference>
<dbReference type="Proteomes" id="UP000663829">
    <property type="component" value="Unassembled WGS sequence"/>
</dbReference>
<dbReference type="InterPro" id="IPR016169">
    <property type="entry name" value="FAD-bd_PCMH_sub2"/>
</dbReference>
<dbReference type="InterPro" id="IPR050416">
    <property type="entry name" value="FAD-linked_Oxidoreductase"/>
</dbReference>
<evidence type="ECO:0000313" key="10">
    <source>
        <dbReference type="Proteomes" id="UP000663829"/>
    </source>
</evidence>
<comment type="cofactor">
    <cofactor evidence="1">
        <name>FAD</name>
        <dbReference type="ChEBI" id="CHEBI:57692"/>
    </cofactor>
</comment>
<evidence type="ECO:0000313" key="8">
    <source>
        <dbReference type="EMBL" id="CAF3720965.1"/>
    </source>
</evidence>
<organism evidence="6 10">
    <name type="scientific">Didymodactylos carnosus</name>
    <dbReference type="NCBI Taxonomy" id="1234261"/>
    <lineage>
        <taxon>Eukaryota</taxon>
        <taxon>Metazoa</taxon>
        <taxon>Spiralia</taxon>
        <taxon>Gnathifera</taxon>
        <taxon>Rotifera</taxon>
        <taxon>Eurotatoria</taxon>
        <taxon>Bdelloidea</taxon>
        <taxon>Philodinida</taxon>
        <taxon>Philodinidae</taxon>
        <taxon>Didymodactylos</taxon>
    </lineage>
</organism>
<keyword evidence="3" id="KW-0274">FAD</keyword>
<keyword evidence="10" id="KW-1185">Reference proteome</keyword>
<dbReference type="Gene3D" id="3.30.465.10">
    <property type="match status" value="1"/>
</dbReference>
<protein>
    <recommendedName>
        <fullName evidence="5">Berberine/berberine-like domain-containing protein</fullName>
    </recommendedName>
</protein>
<evidence type="ECO:0000313" key="7">
    <source>
        <dbReference type="EMBL" id="CAF1231151.1"/>
    </source>
</evidence>
<accession>A0A814CRF1</accession>
<dbReference type="PANTHER" id="PTHR42973">
    <property type="entry name" value="BINDING OXIDOREDUCTASE, PUTATIVE (AFU_ORTHOLOGUE AFUA_1G17690)-RELATED"/>
    <property type="match status" value="1"/>
</dbReference>
<feature type="domain" description="Berberine/berberine-like" evidence="5">
    <location>
        <begin position="234"/>
        <end position="281"/>
    </location>
</feature>